<dbReference type="EMBL" id="LZDL01000012">
    <property type="protein sequence ID" value="OBX47449.1"/>
    <property type="molecule type" value="Genomic_DNA"/>
</dbReference>
<comment type="catalytic activity">
    <reaction evidence="1 7 8">
        <text>ATP-dependent breakage, passage and rejoining of double-stranded DNA.</text>
        <dbReference type="EC" id="5.6.2.2"/>
    </reaction>
</comment>
<feature type="site" description="Interaction with DNA" evidence="7">
    <location>
        <position position="43"/>
    </location>
</feature>
<feature type="site" description="Interaction with DNA" evidence="7">
    <location>
        <position position="81"/>
    </location>
</feature>
<feature type="site" description="Interaction with DNA" evidence="7">
    <location>
        <position position="79"/>
    </location>
</feature>
<evidence type="ECO:0000256" key="8">
    <source>
        <dbReference type="PROSITE-ProRule" id="PRU01384"/>
    </source>
</evidence>
<dbReference type="PANTHER" id="PTHR43493:SF1">
    <property type="entry name" value="DNA TOPOISOMERASE 4 SUBUNIT A"/>
    <property type="match status" value="1"/>
</dbReference>
<dbReference type="AlphaFoldDB" id="A0A1B8PFF2"/>
<dbReference type="GO" id="GO:0005694">
    <property type="term" value="C:chromosome"/>
    <property type="evidence" value="ECO:0007669"/>
    <property type="project" value="InterPro"/>
</dbReference>
<dbReference type="GO" id="GO:0005524">
    <property type="term" value="F:ATP binding"/>
    <property type="evidence" value="ECO:0007669"/>
    <property type="project" value="InterPro"/>
</dbReference>
<keyword evidence="3 7" id="KW-0799">Topoisomerase</keyword>
<dbReference type="InterPro" id="IPR013760">
    <property type="entry name" value="Topo_IIA-like_dom_sf"/>
</dbReference>
<comment type="function">
    <text evidence="7">Topoisomerase IV is essential for chromosome segregation. It relaxes supercoiled DNA. Performs the decatenation events required during the replication of a circular DNA molecule.</text>
</comment>
<dbReference type="NCBIfam" id="NF004044">
    <property type="entry name" value="PRK05561.1"/>
    <property type="match status" value="1"/>
</dbReference>
<dbReference type="GO" id="GO:0019897">
    <property type="term" value="C:extrinsic component of plasma membrane"/>
    <property type="evidence" value="ECO:0007669"/>
    <property type="project" value="UniProtKB-UniRule"/>
</dbReference>
<feature type="coiled-coil region" evidence="9">
    <location>
        <begin position="423"/>
        <end position="457"/>
    </location>
</feature>
<feature type="site" description="Transition state stabilizer" evidence="7">
    <location>
        <position position="123"/>
    </location>
</feature>
<keyword evidence="5 7" id="KW-0472">Membrane</keyword>
<keyword evidence="2 7" id="KW-1003">Cell membrane</keyword>
<organism evidence="11 12">
    <name type="scientific">Haemophilus haemolyticus</name>
    <dbReference type="NCBI Taxonomy" id="726"/>
    <lineage>
        <taxon>Bacteria</taxon>
        <taxon>Pseudomonadati</taxon>
        <taxon>Pseudomonadota</taxon>
        <taxon>Gammaproteobacteria</taxon>
        <taxon>Pasteurellales</taxon>
        <taxon>Pasteurellaceae</taxon>
        <taxon>Haemophilus</taxon>
    </lineage>
</organism>
<dbReference type="Pfam" id="PF03989">
    <property type="entry name" value="DNA_gyraseA_C"/>
    <property type="match status" value="2"/>
</dbReference>
<evidence type="ECO:0000256" key="3">
    <source>
        <dbReference type="ARBA" id="ARBA00023029"/>
    </source>
</evidence>
<keyword evidence="9" id="KW-0175">Coiled coil</keyword>
<dbReference type="InterPro" id="IPR013757">
    <property type="entry name" value="Topo_IIA_A_a_sf"/>
</dbReference>
<name>A0A1B8PFF2_HAEHA</name>
<dbReference type="Pfam" id="PF00521">
    <property type="entry name" value="DNA_topoisoIV"/>
    <property type="match status" value="1"/>
</dbReference>
<dbReference type="SMART" id="SM00434">
    <property type="entry name" value="TOP4c"/>
    <property type="match status" value="1"/>
</dbReference>
<dbReference type="InterPro" id="IPR002205">
    <property type="entry name" value="Topo_IIA_dom_A"/>
</dbReference>
<sequence length="751" mass="83721">MTNINYEGIEQVPLRTFTERAYLNYSMYVIMDRALPFIGDGLKPVQRRIVYAMSELGLNATAKYKKSARTVGDVLGKFHPHGDSACYEAMVLMAQPFSYRYPLVDGQGNWGAPDDPKSFAAMRYTESRLSKISEILLSELGQGTVDYQPNFDGTLSEPQYLPARLPHILLNGTTGIAVGMATDIPPHNINEIADAAVMLLDNPKAGLDDVLEIVQGPDFPTEAEIISPKSEIRKIYEQGRGSIKMRATWKKEEGEIIISALPHQSSPSKVIAQIAEQMTAKKLPMLEDIRDEADHENPIRIVLVPRSNRVDTDALMAHLFATTDLEKSYRVNMNMIGLDHKPAVKGLLEILNEWLTFRRKTVTRRLQYRLDKVLSRLHILEGLMIAFLNIDEVIDIIRNEDDPKAELMARFNLSDEQADAILNLRLRHLAKLEENQLKAEQNELEKERLNLEAILGSERRLNTLIKKEIQEDAKKYASPRMSQLVEREEAKMISESDMTPAEPVTVILSEMGWVRCAKGHDIDPKSLSYKAGDNYRAHACGKSNQAVVFIDSTGRSYALDPLSLPSARSQGEPLTGKLNLPAGATIEYVVMASEQQELLMASDAGYGFICKFEDLIARNKAGKALISLPENAKVMEPKTLANATALVVAMTSAGRMLIFPAKDLPALSKGKGNKIVTIPAANAKERSELLVRLLLISDQASLEFHSGKRKIVLKPEDLQKFRAERGRKGSTLPRGLHTNVEIVVIEPQHNT</sequence>
<evidence type="ECO:0000256" key="5">
    <source>
        <dbReference type="ARBA" id="ARBA00023136"/>
    </source>
</evidence>
<dbReference type="GO" id="GO:0009330">
    <property type="term" value="C:DNA topoisomerase type II (double strand cut, ATP-hydrolyzing) complex"/>
    <property type="evidence" value="ECO:0007669"/>
    <property type="project" value="TreeGrafter"/>
</dbReference>
<dbReference type="InterPro" id="IPR005742">
    <property type="entry name" value="TopoIV_A_Gneg"/>
</dbReference>
<comment type="subcellular location">
    <subcellularLocation>
        <location evidence="7">Cell membrane</location>
        <topology evidence="7">Peripheral membrane protein</topology>
    </subcellularLocation>
</comment>
<accession>A0A1B8PFF2</accession>
<dbReference type="SUPFAM" id="SSF101904">
    <property type="entry name" value="GyrA/ParC C-terminal domain-like"/>
    <property type="match status" value="1"/>
</dbReference>
<dbReference type="GO" id="GO:0006265">
    <property type="term" value="P:DNA topological change"/>
    <property type="evidence" value="ECO:0007669"/>
    <property type="project" value="UniProtKB-UniRule"/>
</dbReference>
<dbReference type="Gene3D" id="3.90.199.10">
    <property type="entry name" value="Topoisomerase II, domain 5"/>
    <property type="match status" value="1"/>
</dbReference>
<dbReference type="Gene3D" id="2.120.10.90">
    <property type="entry name" value="DNA gyrase/topoisomerase IV, subunit A, C-terminal"/>
    <property type="match status" value="1"/>
</dbReference>
<dbReference type="CDD" id="cd00187">
    <property type="entry name" value="TOP4c"/>
    <property type="match status" value="1"/>
</dbReference>
<evidence type="ECO:0000259" key="10">
    <source>
        <dbReference type="PROSITE" id="PS52040"/>
    </source>
</evidence>
<dbReference type="PANTHER" id="PTHR43493">
    <property type="entry name" value="DNA GYRASE/TOPOISOMERASE SUBUNIT A"/>
    <property type="match status" value="1"/>
</dbReference>
<dbReference type="PROSITE" id="PS52040">
    <property type="entry name" value="TOPO_IIA"/>
    <property type="match status" value="1"/>
</dbReference>
<dbReference type="FunFam" id="3.30.1360.40:FF:000005">
    <property type="entry name" value="DNA topoisomerase 4 subunit A"/>
    <property type="match status" value="1"/>
</dbReference>
<feature type="domain" description="Topo IIA-type catalytic" evidence="10">
    <location>
        <begin position="35"/>
        <end position="498"/>
    </location>
</feature>
<dbReference type="Gene3D" id="1.10.268.10">
    <property type="entry name" value="Topoisomerase, domain 3"/>
    <property type="match status" value="1"/>
</dbReference>
<dbReference type="Proteomes" id="UP000092611">
    <property type="component" value="Unassembled WGS sequence"/>
</dbReference>
<dbReference type="GO" id="GO:0003918">
    <property type="term" value="F:DNA topoisomerase type II (double strand cut, ATP-hydrolyzing) activity"/>
    <property type="evidence" value="ECO:0007669"/>
    <property type="project" value="UniProtKB-UniRule"/>
</dbReference>
<evidence type="ECO:0000256" key="6">
    <source>
        <dbReference type="ARBA" id="ARBA00023235"/>
    </source>
</evidence>
<dbReference type="OrthoDB" id="9806486at2"/>
<dbReference type="NCBIfam" id="TIGR01062">
    <property type="entry name" value="parC_Gneg"/>
    <property type="match status" value="1"/>
</dbReference>
<evidence type="ECO:0000256" key="1">
    <source>
        <dbReference type="ARBA" id="ARBA00000185"/>
    </source>
</evidence>
<reference evidence="11 12" key="1">
    <citation type="submission" date="2016-06" db="EMBL/GenBank/DDBJ databases">
        <title>Draft genome of Haemophilus haemolyticus CCUG 24149.</title>
        <authorList>
            <person name="Engstrom-Jakobsson H."/>
            <person name="Salva-Serra F."/>
            <person name="Thorell K."/>
            <person name="Gonzales-Siles L."/>
            <person name="Karlsson R."/>
            <person name="Boulund F."/>
            <person name="Engstrand L."/>
            <person name="Kristiansson E."/>
            <person name="Moore E."/>
        </authorList>
    </citation>
    <scope>NUCLEOTIDE SEQUENCE [LARGE SCALE GENOMIC DNA]</scope>
    <source>
        <strain evidence="11 12">CCUG 24149</strain>
    </source>
</reference>
<comment type="subunit">
    <text evidence="7">Heterotetramer composed of ParC and ParE.</text>
</comment>
<gene>
    <name evidence="7" type="primary">parC</name>
    <name evidence="11" type="ORF">A9Z62_01485</name>
</gene>
<comment type="caution">
    <text evidence="11">The sequence shown here is derived from an EMBL/GenBank/DDBJ whole genome shotgun (WGS) entry which is preliminary data.</text>
</comment>
<dbReference type="InterPro" id="IPR035516">
    <property type="entry name" value="Gyrase/topoIV_suA_C"/>
</dbReference>
<dbReference type="EC" id="5.6.2.2" evidence="7"/>
<dbReference type="GO" id="GO:0005737">
    <property type="term" value="C:cytoplasm"/>
    <property type="evidence" value="ECO:0007669"/>
    <property type="project" value="TreeGrafter"/>
</dbReference>
<evidence type="ECO:0000256" key="4">
    <source>
        <dbReference type="ARBA" id="ARBA00023125"/>
    </source>
</evidence>
<dbReference type="InterPro" id="IPR006691">
    <property type="entry name" value="GyrA/parC_rep"/>
</dbReference>
<dbReference type="RefSeq" id="WP_065246262.1">
    <property type="nucleotide sequence ID" value="NZ_LZDL01000012.1"/>
</dbReference>
<dbReference type="FunFam" id="1.10.268.10:FF:000001">
    <property type="entry name" value="DNA gyrase subunit A"/>
    <property type="match status" value="1"/>
</dbReference>
<protein>
    <recommendedName>
        <fullName evidence="7">DNA topoisomerase 4 subunit A</fullName>
        <ecNumber evidence="7">5.6.2.2</ecNumber>
    </recommendedName>
    <alternativeName>
        <fullName evidence="7">Topoisomerase IV subunit A</fullName>
    </alternativeName>
</protein>
<dbReference type="InterPro" id="IPR013758">
    <property type="entry name" value="Topo_IIA_A/C_ab"/>
</dbReference>
<dbReference type="InterPro" id="IPR050220">
    <property type="entry name" value="Type_II_DNA_Topoisomerases"/>
</dbReference>
<feature type="active site" description="O-(5'-phospho-DNA)-tyrosine intermediate" evidence="7 8">
    <location>
        <position position="124"/>
    </location>
</feature>
<evidence type="ECO:0000256" key="7">
    <source>
        <dbReference type="HAMAP-Rule" id="MF_00936"/>
    </source>
</evidence>
<dbReference type="GO" id="GO:0003677">
    <property type="term" value="F:DNA binding"/>
    <property type="evidence" value="ECO:0007669"/>
    <property type="project" value="UniProtKB-UniRule"/>
</dbReference>
<dbReference type="GO" id="GO:0007059">
    <property type="term" value="P:chromosome segregation"/>
    <property type="evidence" value="ECO:0007669"/>
    <property type="project" value="UniProtKB-UniRule"/>
</dbReference>
<proteinExistence type="inferred from homology"/>
<evidence type="ECO:0000256" key="9">
    <source>
        <dbReference type="SAM" id="Coils"/>
    </source>
</evidence>
<keyword evidence="6 7" id="KW-0413">Isomerase</keyword>
<keyword evidence="4 7" id="KW-0238">DNA-binding</keyword>
<dbReference type="Gene3D" id="3.30.1360.40">
    <property type="match status" value="1"/>
</dbReference>
<evidence type="ECO:0000313" key="11">
    <source>
        <dbReference type="EMBL" id="OBX47449.1"/>
    </source>
</evidence>
<comment type="similarity">
    <text evidence="7">Belongs to the type II topoisomerase GyrA/ParC subunit family. ParC type 1 subfamily.</text>
</comment>
<dbReference type="HAMAP" id="MF_00936">
    <property type="entry name" value="ParC_type1"/>
    <property type="match status" value="1"/>
</dbReference>
<evidence type="ECO:0000313" key="12">
    <source>
        <dbReference type="Proteomes" id="UP000092611"/>
    </source>
</evidence>
<evidence type="ECO:0000256" key="2">
    <source>
        <dbReference type="ARBA" id="ARBA00022475"/>
    </source>
</evidence>
<dbReference type="SUPFAM" id="SSF56719">
    <property type="entry name" value="Type II DNA topoisomerase"/>
    <property type="match status" value="1"/>
</dbReference>